<dbReference type="EMBL" id="BASD01000003">
    <property type="protein sequence ID" value="GAD17901.1"/>
    <property type="molecule type" value="Genomic_DNA"/>
</dbReference>
<name>T1CY73_9HELI</name>
<accession>T1CY73</accession>
<evidence type="ECO:0000313" key="1">
    <source>
        <dbReference type="EMBL" id="GAD17901.1"/>
    </source>
</evidence>
<dbReference type="Proteomes" id="UP000018143">
    <property type="component" value="Unassembled WGS sequence"/>
</dbReference>
<evidence type="ECO:0000313" key="2">
    <source>
        <dbReference type="Proteomes" id="UP000018143"/>
    </source>
</evidence>
<proteinExistence type="predicted"/>
<organism evidence="1 2">
    <name type="scientific">Helicobacter fennelliae MRY12-0050</name>
    <dbReference type="NCBI Taxonomy" id="1325130"/>
    <lineage>
        <taxon>Bacteria</taxon>
        <taxon>Pseudomonadati</taxon>
        <taxon>Campylobacterota</taxon>
        <taxon>Epsilonproteobacteria</taxon>
        <taxon>Campylobacterales</taxon>
        <taxon>Helicobacteraceae</taxon>
        <taxon>Helicobacter</taxon>
    </lineage>
</organism>
<sequence length="37" mass="4428">MKLNLKDLFQFTDSANFLQILKNLESQMFYSLIMTKL</sequence>
<gene>
    <name evidence="1" type="ORF">HFN_1460</name>
</gene>
<protein>
    <submittedName>
        <fullName evidence="1">Uncharacterized protein</fullName>
    </submittedName>
</protein>
<reference evidence="1 2" key="1">
    <citation type="journal article" date="2013" name="Genome Announc.">
        <title>Draft Genome Sequence of Helicobacter fennelliae Strain MRY12-0050, Isolated from a Bacteremia Patient.</title>
        <authorList>
            <person name="Rimbara E."/>
            <person name="Matsui M."/>
            <person name="Mori S."/>
            <person name="Suzuki S."/>
            <person name="Suzuki M."/>
            <person name="Kim H."/>
            <person name="Sekizuka T."/>
            <person name="Kuroda M."/>
            <person name="Shibayama K."/>
        </authorList>
    </citation>
    <scope>NUCLEOTIDE SEQUENCE [LARGE SCALE GENOMIC DNA]</scope>
    <source>
        <strain evidence="1 2">MRY12-0050</strain>
    </source>
</reference>
<dbReference type="AlphaFoldDB" id="T1CY73"/>
<keyword evidence="2" id="KW-1185">Reference proteome</keyword>
<comment type="caution">
    <text evidence="1">The sequence shown here is derived from an EMBL/GenBank/DDBJ whole genome shotgun (WGS) entry which is preliminary data.</text>
</comment>